<dbReference type="GO" id="GO:0003677">
    <property type="term" value="F:DNA binding"/>
    <property type="evidence" value="ECO:0007669"/>
    <property type="project" value="UniProtKB-KW"/>
</dbReference>
<dbReference type="PANTHER" id="PTHR30195">
    <property type="entry name" value="TYPE I SITE-SPECIFIC DEOXYRIBONUCLEASE PROTEIN SUBUNIT M AND R"/>
    <property type="match status" value="1"/>
</dbReference>
<evidence type="ECO:0000256" key="5">
    <source>
        <dbReference type="ARBA" id="ARBA00022747"/>
    </source>
</evidence>
<evidence type="ECO:0000259" key="12">
    <source>
        <dbReference type="SMART" id="SM00487"/>
    </source>
</evidence>
<keyword evidence="14" id="KW-1185">Reference proteome</keyword>
<dbReference type="Pfam" id="PF22679">
    <property type="entry name" value="T1R_D3-like"/>
    <property type="match status" value="1"/>
</dbReference>
<comment type="similarity">
    <text evidence="2 10">Belongs to the HsdR family.</text>
</comment>
<dbReference type="Proteomes" id="UP000251842">
    <property type="component" value="Chromosome"/>
</dbReference>
<dbReference type="PANTHER" id="PTHR30195:SF15">
    <property type="entry name" value="TYPE I RESTRICTION ENZYME HINDI ENDONUCLEASE SUBUNIT"/>
    <property type="match status" value="1"/>
</dbReference>
<dbReference type="KEGG" id="lue:DCD74_07155"/>
<dbReference type="GO" id="GO:0009035">
    <property type="term" value="F:type I site-specific deoxyribonuclease activity"/>
    <property type="evidence" value="ECO:0007669"/>
    <property type="project" value="UniProtKB-EC"/>
</dbReference>
<dbReference type="Gene3D" id="3.40.50.300">
    <property type="entry name" value="P-loop containing nucleotide triphosphate hydrolases"/>
    <property type="match status" value="2"/>
</dbReference>
<sequence length="1114" mass="124057">MGWELDDVEKPFVEQLKLLGWTYIEGDIDDPSVTGRSDFRQVVQEAVLRETLRAINLDGSGQPWLDDERLSEAVAALTRLGAHKLTEANEKATELLTRGITVDGLPGWDGGRGQTIQYIDWHNPANNHFTVINQYRVDCTPGYDSGKAFIVPDLVLLVNGIPLVVVECKSPDIPEPLADAVDQLRRYSNQRKASLEVQDNEGNEALFATNQLLIATSFDEARVGCIGATFDWYAQWKTVVGPEGSGSEQAVAESLGKQTLSEQERLVAGLLAPAHLLDVIYNFTLFMQAGGQTIKTLCRYQQYRAVNKAIARLKTGKTRAQHGEHDERGGIVWHTQGSGKSLTMVFLVRKMRADTQLRKFKVIVVTDRKDLQKQLSLTANLTGETVEVANSTEGVKALARRKGPGLVFATIQKYRDPDTENDAPLKAEDLPSVTVAEGGENKSDKPAAKPKDVPFEVLNEDESILVLFDEAHRTQAGDLHANLRAGLPNCARIGFTGTPIIMGDKKRTHEIFGEFIDRYTIKQAEEDGAIVPILYEGRTAKGAVKEGASLDELFEDLFRERSKEELEAIKQKYATKGHIFDAPKLIEEKAKDIIRHYVTNILPNGLKAQVVAYSRLAAIRYFSALKAARDALLAEAHALPAEDKAMDDEALCARSPKVQAAVQAWRYRELLAGIEFAPIISGSNNDDPAWKGWTDGKKQEALIDRFKKPLNHADPTKADPLAFLIVKSMLLTGFDAPVEGVMYLDRPIREAELLQAIARVNRTGHGKTCGIVVDYYGVARHLSEALKVYADEDIEGALSSLKDQVRVLQDRHLRVVDLFRQQGIDSIEDTEACVLALANEKLRAEFTVKLKAFMTLLDTVLPRPEGLPYTKDAKRLAYIHARARNRYKDTPVLGKDVGAKVRKLIDDHVISLGIDPKVPPIQLSDAQFDQYVARAANARAKASEMEHAVRSHVRKNQDKDPVLYNKLSQHLEQLLKTLDGNWDEQVKQLQKLIDQIRAGKVDEVQAPVDLPAHYMPFLRTLLAEVCGEQEPTSEQLMRLKDVTVELVDVLEQELQANPSIWQPHRRADQEALNGILFEHLMRLQPPLVDTAKAEVLADKLLQQAKANHDELLAV</sequence>
<evidence type="ECO:0000313" key="13">
    <source>
        <dbReference type="EMBL" id="AXA84492.1"/>
    </source>
</evidence>
<comment type="subunit">
    <text evidence="10">The type I restriction/modification system is composed of three polypeptides R, M and S.</text>
</comment>
<keyword evidence="8 10" id="KW-0067">ATP-binding</keyword>
<dbReference type="OrthoDB" id="9758243at2"/>
<evidence type="ECO:0000256" key="1">
    <source>
        <dbReference type="ARBA" id="ARBA00000851"/>
    </source>
</evidence>
<reference evidence="14" key="1">
    <citation type="submission" date="2018-05" db="EMBL/GenBank/DDBJ databases">
        <title>Luteimonas pekinense sp. nov., isolated from human Meibomian gland secretions, Beijing, China.</title>
        <authorList>
            <person name="Wen T."/>
            <person name="Bai H."/>
            <person name="Lv H."/>
        </authorList>
    </citation>
    <scope>NUCLEOTIDE SEQUENCE [LARGE SCALE GENOMIC DNA]</scope>
    <source>
        <strain evidence="14">83-4</strain>
    </source>
</reference>
<organism evidence="13 14">
    <name type="scientific">Solilutibacter oculi</name>
    <dbReference type="NCBI Taxonomy" id="2698682"/>
    <lineage>
        <taxon>Bacteria</taxon>
        <taxon>Pseudomonadati</taxon>
        <taxon>Pseudomonadota</taxon>
        <taxon>Gammaproteobacteria</taxon>
        <taxon>Lysobacterales</taxon>
        <taxon>Lysobacteraceae</taxon>
        <taxon>Solilutibacter</taxon>
    </lineage>
</organism>
<evidence type="ECO:0000256" key="8">
    <source>
        <dbReference type="ARBA" id="ARBA00022840"/>
    </source>
</evidence>
<dbReference type="SMART" id="SM00487">
    <property type="entry name" value="DEXDc"/>
    <property type="match status" value="1"/>
</dbReference>
<keyword evidence="9 10" id="KW-0238">DNA-binding</keyword>
<feature type="compositionally biased region" description="Basic and acidic residues" evidence="11">
    <location>
        <begin position="439"/>
        <end position="451"/>
    </location>
</feature>
<accession>A0A344J632</accession>
<protein>
    <recommendedName>
        <fullName evidence="10">Type I restriction enzyme endonuclease subunit</fullName>
        <shortName evidence="10">R protein</shortName>
        <ecNumber evidence="10">3.1.21.3</ecNumber>
    </recommendedName>
</protein>
<dbReference type="EMBL" id="CP029556">
    <property type="protein sequence ID" value="AXA84492.1"/>
    <property type="molecule type" value="Genomic_DNA"/>
</dbReference>
<dbReference type="GO" id="GO:0005524">
    <property type="term" value="F:ATP binding"/>
    <property type="evidence" value="ECO:0007669"/>
    <property type="project" value="UniProtKB-KW"/>
</dbReference>
<dbReference type="InterPro" id="IPR027417">
    <property type="entry name" value="P-loop_NTPase"/>
</dbReference>
<dbReference type="Gene3D" id="3.90.1570.50">
    <property type="match status" value="1"/>
</dbReference>
<evidence type="ECO:0000256" key="10">
    <source>
        <dbReference type="RuleBase" id="RU364115"/>
    </source>
</evidence>
<dbReference type="NCBIfam" id="TIGR00348">
    <property type="entry name" value="hsdR"/>
    <property type="match status" value="1"/>
</dbReference>
<feature type="compositionally biased region" description="Basic and acidic residues" evidence="11">
    <location>
        <begin position="418"/>
        <end position="429"/>
    </location>
</feature>
<dbReference type="RefSeq" id="WP_112926705.1">
    <property type="nucleotide sequence ID" value="NZ_CP029556.1"/>
</dbReference>
<dbReference type="GO" id="GO:0009307">
    <property type="term" value="P:DNA restriction-modification system"/>
    <property type="evidence" value="ECO:0007669"/>
    <property type="project" value="UniProtKB-KW"/>
</dbReference>
<keyword evidence="4 10" id="KW-0547">Nucleotide-binding</keyword>
<evidence type="ECO:0000313" key="14">
    <source>
        <dbReference type="Proteomes" id="UP000251842"/>
    </source>
</evidence>
<dbReference type="InterPro" id="IPR014001">
    <property type="entry name" value="Helicase_ATP-bd"/>
</dbReference>
<keyword evidence="6 13" id="KW-0255">Endonuclease</keyword>
<dbReference type="InterPro" id="IPR004473">
    <property type="entry name" value="Restrct_endonuc_typeI_HsdR"/>
</dbReference>
<keyword evidence="5 10" id="KW-0680">Restriction system</keyword>
<dbReference type="SUPFAM" id="SSF52540">
    <property type="entry name" value="P-loop containing nucleoside triphosphate hydrolases"/>
    <property type="match status" value="2"/>
</dbReference>
<dbReference type="Pfam" id="PF18766">
    <property type="entry name" value="SWI2_SNF2"/>
    <property type="match status" value="1"/>
</dbReference>
<name>A0A344J632_9GAMM</name>
<feature type="region of interest" description="Disordered" evidence="11">
    <location>
        <begin position="418"/>
        <end position="451"/>
    </location>
</feature>
<dbReference type="CDD" id="cd22332">
    <property type="entry name" value="HsdR_N"/>
    <property type="match status" value="1"/>
</dbReference>
<evidence type="ECO:0000256" key="4">
    <source>
        <dbReference type="ARBA" id="ARBA00022741"/>
    </source>
</evidence>
<evidence type="ECO:0000256" key="7">
    <source>
        <dbReference type="ARBA" id="ARBA00022801"/>
    </source>
</evidence>
<dbReference type="CDD" id="cd18800">
    <property type="entry name" value="SF2_C_EcoR124I-like"/>
    <property type="match status" value="1"/>
</dbReference>
<evidence type="ECO:0000256" key="3">
    <source>
        <dbReference type="ARBA" id="ARBA00022722"/>
    </source>
</evidence>
<dbReference type="CDD" id="cd18030">
    <property type="entry name" value="DEXHc_RE_I_HsdR"/>
    <property type="match status" value="1"/>
</dbReference>
<dbReference type="Pfam" id="PF04313">
    <property type="entry name" value="HSDR_N"/>
    <property type="match status" value="1"/>
</dbReference>
<comment type="catalytic activity">
    <reaction evidence="1 10">
        <text>Endonucleolytic cleavage of DNA to give random double-stranded fragments with terminal 5'-phosphates, ATP is simultaneously hydrolyzed.</text>
        <dbReference type="EC" id="3.1.21.3"/>
    </reaction>
</comment>
<dbReference type="InterPro" id="IPR055180">
    <property type="entry name" value="HsdR_RecA-like_helicase_dom_2"/>
</dbReference>
<dbReference type="InterPro" id="IPR040980">
    <property type="entry name" value="SWI2_SNF2"/>
</dbReference>
<keyword evidence="3" id="KW-0540">Nuclease</keyword>
<evidence type="ECO:0000256" key="2">
    <source>
        <dbReference type="ARBA" id="ARBA00008598"/>
    </source>
</evidence>
<dbReference type="AlphaFoldDB" id="A0A344J632"/>
<evidence type="ECO:0000256" key="6">
    <source>
        <dbReference type="ARBA" id="ARBA00022759"/>
    </source>
</evidence>
<dbReference type="EC" id="3.1.21.3" evidence="10"/>
<dbReference type="REBASE" id="257923">
    <property type="entry name" value="Lsp834ORF7145P"/>
</dbReference>
<keyword evidence="7 10" id="KW-0378">Hydrolase</keyword>
<evidence type="ECO:0000256" key="11">
    <source>
        <dbReference type="SAM" id="MobiDB-lite"/>
    </source>
</evidence>
<feature type="domain" description="Helicase ATP-binding" evidence="12">
    <location>
        <begin position="293"/>
        <end position="531"/>
    </location>
</feature>
<comment type="function">
    <text evidence="10">Subunit R is required for both nuclease and ATPase activities, but not for modification.</text>
</comment>
<proteinExistence type="inferred from homology"/>
<dbReference type="InterPro" id="IPR007409">
    <property type="entry name" value="Restrct_endonuc_type1_HsdR_N"/>
</dbReference>
<gene>
    <name evidence="13" type="ORF">DCD74_07155</name>
</gene>
<evidence type="ECO:0000256" key="9">
    <source>
        <dbReference type="ARBA" id="ARBA00023125"/>
    </source>
</evidence>
<dbReference type="InterPro" id="IPR051268">
    <property type="entry name" value="Type-I_R_enzyme_R_subunit"/>
</dbReference>